<dbReference type="CDD" id="cd18773">
    <property type="entry name" value="PDC1_HK_sensor"/>
    <property type="match status" value="1"/>
</dbReference>
<accession>A0AA37SE69</accession>
<keyword evidence="1" id="KW-0472">Membrane</keyword>
<feature type="transmembrane region" description="Helical" evidence="1">
    <location>
        <begin position="297"/>
        <end position="320"/>
    </location>
</feature>
<keyword evidence="1" id="KW-1133">Transmembrane helix</keyword>
<dbReference type="Gene3D" id="3.30.450.20">
    <property type="entry name" value="PAS domain"/>
    <property type="match status" value="1"/>
</dbReference>
<evidence type="ECO:0008006" key="4">
    <source>
        <dbReference type="Google" id="ProtNLM"/>
    </source>
</evidence>
<organism evidence="2 3">
    <name type="scientific">Litoribrevibacter albus</name>
    <dbReference type="NCBI Taxonomy" id="1473156"/>
    <lineage>
        <taxon>Bacteria</taxon>
        <taxon>Pseudomonadati</taxon>
        <taxon>Pseudomonadota</taxon>
        <taxon>Gammaproteobacteria</taxon>
        <taxon>Oceanospirillales</taxon>
        <taxon>Oceanospirillaceae</taxon>
        <taxon>Litoribrevibacter</taxon>
    </lineage>
</organism>
<sequence>MIRSLLLPILDEQQILKYQDRLHSASTEIASFIQSRKSEVRLLADLPTLQSMHWPEIEPLLASRLTSEHKDFEKFVLGLPSSHYYTTATGNPFLEDLSSFDDTSPDAELKSIAQRDYWRITVGHNTQHQQVDYVSNPMISYTTGIKQVLVTSSIHRQGEVVGLIAGSISWEKITELIDKIQTNYPKSPSRFMLVSKDGNYWYHWNPDKVIQVIRDKQGNIVKNKINEASVTLHNILAEQGDELKSLGRNMVAGKTGQQTIRIDGNTQTVFFGPIPNTNYSLAQVIDQADFSETKRQFSVFLLVAFIASMMVYLFLVYLIPKSDDDDCRKR</sequence>
<keyword evidence="1" id="KW-0812">Transmembrane</keyword>
<evidence type="ECO:0000313" key="3">
    <source>
        <dbReference type="Proteomes" id="UP001161389"/>
    </source>
</evidence>
<evidence type="ECO:0000313" key="2">
    <source>
        <dbReference type="EMBL" id="GLQ32943.1"/>
    </source>
</evidence>
<comment type="caution">
    <text evidence="2">The sequence shown here is derived from an EMBL/GenBank/DDBJ whole genome shotgun (WGS) entry which is preliminary data.</text>
</comment>
<proteinExistence type="predicted"/>
<dbReference type="AlphaFoldDB" id="A0AA37SE69"/>
<dbReference type="Proteomes" id="UP001161389">
    <property type="component" value="Unassembled WGS sequence"/>
</dbReference>
<evidence type="ECO:0000256" key="1">
    <source>
        <dbReference type="SAM" id="Phobius"/>
    </source>
</evidence>
<reference evidence="2" key="2">
    <citation type="submission" date="2023-01" db="EMBL/GenBank/DDBJ databases">
        <title>Draft genome sequence of Litoribrevibacter albus strain NBRC 110071.</title>
        <authorList>
            <person name="Sun Q."/>
            <person name="Mori K."/>
        </authorList>
    </citation>
    <scope>NUCLEOTIDE SEQUENCE</scope>
    <source>
        <strain evidence="2">NBRC 110071</strain>
    </source>
</reference>
<reference evidence="2" key="1">
    <citation type="journal article" date="2014" name="Int. J. Syst. Evol. Microbiol.">
        <title>Complete genome sequence of Corynebacterium casei LMG S-19264T (=DSM 44701T), isolated from a smear-ripened cheese.</title>
        <authorList>
            <consortium name="US DOE Joint Genome Institute (JGI-PGF)"/>
            <person name="Walter F."/>
            <person name="Albersmeier A."/>
            <person name="Kalinowski J."/>
            <person name="Ruckert C."/>
        </authorList>
    </citation>
    <scope>NUCLEOTIDE SEQUENCE</scope>
    <source>
        <strain evidence="2">NBRC 110071</strain>
    </source>
</reference>
<dbReference type="EMBL" id="BSNM01000016">
    <property type="protein sequence ID" value="GLQ32943.1"/>
    <property type="molecule type" value="Genomic_DNA"/>
</dbReference>
<gene>
    <name evidence="2" type="ORF">GCM10007876_34220</name>
</gene>
<name>A0AA37SE69_9GAMM</name>
<protein>
    <recommendedName>
        <fullName evidence="4">Cache domain-containing protein</fullName>
    </recommendedName>
</protein>
<keyword evidence="3" id="KW-1185">Reference proteome</keyword>